<proteinExistence type="predicted"/>
<dbReference type="SUPFAM" id="SSF89360">
    <property type="entry name" value="HesB-like domain"/>
    <property type="match status" value="1"/>
</dbReference>
<dbReference type="PATRIC" id="fig|394096.3.peg.4629"/>
<dbReference type="GO" id="GO:0051537">
    <property type="term" value="F:2 iron, 2 sulfur cluster binding"/>
    <property type="evidence" value="ECO:0007669"/>
    <property type="project" value="UniProtKB-ARBA"/>
</dbReference>
<dbReference type="InterPro" id="IPR017870">
    <property type="entry name" value="FeS_cluster_insertion_CS"/>
</dbReference>
<dbReference type="InterPro" id="IPR016092">
    <property type="entry name" value="ATAP"/>
</dbReference>
<dbReference type="Pfam" id="PF01521">
    <property type="entry name" value="Fe-S_biosyn"/>
    <property type="match status" value="1"/>
</dbReference>
<gene>
    <name evidence="3" type="ORF">DB31_8589</name>
</gene>
<evidence type="ECO:0000256" key="1">
    <source>
        <dbReference type="SAM" id="MobiDB-lite"/>
    </source>
</evidence>
<evidence type="ECO:0000259" key="2">
    <source>
        <dbReference type="Pfam" id="PF01521"/>
    </source>
</evidence>
<dbReference type="InterPro" id="IPR000361">
    <property type="entry name" value="ATAP_core_dom"/>
</dbReference>
<evidence type="ECO:0000313" key="3">
    <source>
        <dbReference type="EMBL" id="KFE67236.1"/>
    </source>
</evidence>
<dbReference type="PROSITE" id="PS01152">
    <property type="entry name" value="HESB"/>
    <property type="match status" value="1"/>
</dbReference>
<evidence type="ECO:0000313" key="4">
    <source>
        <dbReference type="Proteomes" id="UP000028725"/>
    </source>
</evidence>
<dbReference type="InterPro" id="IPR035903">
    <property type="entry name" value="HesB-like_dom_sf"/>
</dbReference>
<dbReference type="Proteomes" id="UP000028725">
    <property type="component" value="Unassembled WGS sequence"/>
</dbReference>
<dbReference type="PANTHER" id="PTHR43011">
    <property type="entry name" value="IRON-SULFUR CLUSTER ASSEMBLY 2 HOMOLOG, MITOCHONDRIAL"/>
    <property type="match status" value="1"/>
</dbReference>
<dbReference type="GO" id="GO:0005506">
    <property type="term" value="F:iron ion binding"/>
    <property type="evidence" value="ECO:0007669"/>
    <property type="project" value="TreeGrafter"/>
</dbReference>
<feature type="domain" description="Core" evidence="2">
    <location>
        <begin position="30"/>
        <end position="131"/>
    </location>
</feature>
<dbReference type="PANTHER" id="PTHR43011:SF1">
    <property type="entry name" value="IRON-SULFUR CLUSTER ASSEMBLY 2 HOMOLOG, MITOCHONDRIAL"/>
    <property type="match status" value="1"/>
</dbReference>
<feature type="region of interest" description="Disordered" evidence="1">
    <location>
        <begin position="1"/>
        <end position="30"/>
    </location>
</feature>
<name>A0A085WHS3_9BACT</name>
<protein>
    <submittedName>
        <fullName evidence="3">Iron binding protein IscA for iron-sulfur cluster assembly</fullName>
    </submittedName>
</protein>
<dbReference type="Gene3D" id="2.60.300.12">
    <property type="entry name" value="HesB-like domain"/>
    <property type="match status" value="1"/>
</dbReference>
<keyword evidence="4" id="KW-1185">Reference proteome</keyword>
<dbReference type="EMBL" id="JMCB01000008">
    <property type="protein sequence ID" value="KFE67236.1"/>
    <property type="molecule type" value="Genomic_DNA"/>
</dbReference>
<dbReference type="GO" id="GO:0016226">
    <property type="term" value="P:iron-sulfur cluster assembly"/>
    <property type="evidence" value="ECO:0007669"/>
    <property type="project" value="InterPro"/>
</dbReference>
<reference evidence="3 4" key="1">
    <citation type="submission" date="2014-04" db="EMBL/GenBank/DDBJ databases">
        <title>Genome assembly of Hyalangium minutum DSM 14724.</title>
        <authorList>
            <person name="Sharma G."/>
            <person name="Subramanian S."/>
        </authorList>
    </citation>
    <scope>NUCLEOTIDE SEQUENCE [LARGE SCALE GENOMIC DNA]</scope>
    <source>
        <strain evidence="3 4">DSM 14724</strain>
    </source>
</reference>
<feature type="compositionally biased region" description="Low complexity" evidence="1">
    <location>
        <begin position="1"/>
        <end position="21"/>
    </location>
</feature>
<dbReference type="NCBIfam" id="TIGR00049">
    <property type="entry name" value="iron-sulfur cluster assembly accessory protein"/>
    <property type="match status" value="1"/>
</dbReference>
<organism evidence="3 4">
    <name type="scientific">Hyalangium minutum</name>
    <dbReference type="NCBI Taxonomy" id="394096"/>
    <lineage>
        <taxon>Bacteria</taxon>
        <taxon>Pseudomonadati</taxon>
        <taxon>Myxococcota</taxon>
        <taxon>Myxococcia</taxon>
        <taxon>Myxococcales</taxon>
        <taxon>Cystobacterineae</taxon>
        <taxon>Archangiaceae</taxon>
        <taxon>Hyalangium</taxon>
    </lineage>
</organism>
<dbReference type="STRING" id="394096.DB31_8589"/>
<dbReference type="GO" id="GO:0051539">
    <property type="term" value="F:4 iron, 4 sulfur cluster binding"/>
    <property type="evidence" value="ECO:0007669"/>
    <property type="project" value="TreeGrafter"/>
</dbReference>
<sequence>MMSEQTTSQTQQPSAASAPAPTGKPAGKGIILSDGAVKRLRVLLEQRQTPEAGLRLAVKGGGCSGLQYAMEWAEKPRERDKVFERDGVRVFVDPKSYLYLMGTELVFEETLMGSGFKLQNPNVKGACGCGESFTI</sequence>
<comment type="caution">
    <text evidence="3">The sequence shown here is derived from an EMBL/GenBank/DDBJ whole genome shotgun (WGS) entry which is preliminary data.</text>
</comment>
<dbReference type="AlphaFoldDB" id="A0A085WHS3"/>
<accession>A0A085WHS3</accession>